<feature type="transmembrane region" description="Helical" evidence="1">
    <location>
        <begin position="175"/>
        <end position="196"/>
    </location>
</feature>
<keyword evidence="1" id="KW-1133">Transmembrane helix</keyword>
<feature type="transmembrane region" description="Helical" evidence="1">
    <location>
        <begin position="308"/>
        <end position="324"/>
    </location>
</feature>
<feature type="transmembrane region" description="Helical" evidence="1">
    <location>
        <begin position="283"/>
        <end position="302"/>
    </location>
</feature>
<protein>
    <recommendedName>
        <fullName evidence="4">DUF2029 domain-containing protein</fullName>
    </recommendedName>
</protein>
<evidence type="ECO:0000256" key="1">
    <source>
        <dbReference type="SAM" id="Phobius"/>
    </source>
</evidence>
<dbReference type="Proteomes" id="UP001317779">
    <property type="component" value="Chromosome"/>
</dbReference>
<feature type="transmembrane region" description="Helical" evidence="1">
    <location>
        <begin position="254"/>
        <end position="276"/>
    </location>
</feature>
<gene>
    <name evidence="2" type="ORF">Microterr_07620</name>
</gene>
<keyword evidence="1" id="KW-0472">Membrane</keyword>
<evidence type="ECO:0008006" key="4">
    <source>
        <dbReference type="Google" id="ProtNLM"/>
    </source>
</evidence>
<keyword evidence="3" id="KW-1185">Reference proteome</keyword>
<feature type="transmembrane region" description="Helical" evidence="1">
    <location>
        <begin position="106"/>
        <end position="124"/>
    </location>
</feature>
<feature type="transmembrane region" description="Helical" evidence="1">
    <location>
        <begin position="144"/>
        <end position="168"/>
    </location>
</feature>
<feature type="transmembrane region" description="Helical" evidence="1">
    <location>
        <begin position="76"/>
        <end position="94"/>
    </location>
</feature>
<sequence>MLWVAFAIVHLGVAVLGFVAPFLPMGDVTNVYDPWSRAAVAGTGLVGVTEQWVYPQLALIPMVLARGFAWIAGYEAGWAILVTLCNALTFSLLVSRPRSRGRITAAWFWLAFIALLGPVAMYRIDAITVPLALAGCLWLVGRPMLGSILLAVATWIKVWPAALLAAAVVAVRRRLTVVGGALLVTAVTVGAVVVAGGGPHVLGFISGQTGRGLQLEAPVSMFYLWRAVAGVEGSFVYYSDDMLTYQVAGPQVDLVIAAMTPLLVLAVAVVAGLGAWRAWRGASFARLFPTLALAFVLTLIVFNKVGSPQFMTWLIAPIAVGLVIDRRRWTRPAVLGLLAAGLTQLIYPFTYLGLLMVEPLPVLLLTARNGLVVVFLVWTLVDLARVPARRSIPVSAPAPSA</sequence>
<evidence type="ECO:0000313" key="2">
    <source>
        <dbReference type="EMBL" id="BDV30102.1"/>
    </source>
</evidence>
<organism evidence="2 3">
    <name type="scientific">Microbacterium terricola</name>
    <dbReference type="NCBI Taxonomy" id="344163"/>
    <lineage>
        <taxon>Bacteria</taxon>
        <taxon>Bacillati</taxon>
        <taxon>Actinomycetota</taxon>
        <taxon>Actinomycetes</taxon>
        <taxon>Micrococcales</taxon>
        <taxon>Microbacteriaceae</taxon>
        <taxon>Microbacterium</taxon>
    </lineage>
</organism>
<feature type="transmembrane region" description="Helical" evidence="1">
    <location>
        <begin position="360"/>
        <end position="381"/>
    </location>
</feature>
<reference evidence="2 3" key="1">
    <citation type="submission" date="2022-12" db="EMBL/GenBank/DDBJ databases">
        <title>Microbacterium terricola strain KV-448 chromosome, complete genome.</title>
        <authorList>
            <person name="Oshima T."/>
            <person name="Moriya T."/>
            <person name="Bessho Y."/>
        </authorList>
    </citation>
    <scope>NUCLEOTIDE SEQUENCE [LARGE SCALE GENOMIC DNA]</scope>
    <source>
        <strain evidence="2 3">KV-448</strain>
    </source>
</reference>
<dbReference type="EMBL" id="AP027141">
    <property type="protein sequence ID" value="BDV30102.1"/>
    <property type="molecule type" value="Genomic_DNA"/>
</dbReference>
<evidence type="ECO:0000313" key="3">
    <source>
        <dbReference type="Proteomes" id="UP001317779"/>
    </source>
</evidence>
<keyword evidence="1" id="KW-0812">Transmembrane</keyword>
<proteinExistence type="predicted"/>
<accession>A0ABM8DWX7</accession>
<feature type="transmembrane region" description="Helical" evidence="1">
    <location>
        <begin position="333"/>
        <end position="354"/>
    </location>
</feature>
<name>A0ABM8DWX7_9MICO</name>